<gene>
    <name evidence="2" type="ORF">B0I00_0562</name>
</gene>
<dbReference type="EMBL" id="PHUF01000002">
    <property type="protein sequence ID" value="PKB25365.1"/>
    <property type="molecule type" value="Genomic_DNA"/>
</dbReference>
<sequence length="147" mass="17584">MRSIFLAGALAAALMSVPASAQWYDRGYGYGSGYGSGQRIERQINQLEREINLAADRGRISSRQERWLLRRLSEVDRLFDRYRWNGLNYNEREDLLGRLRHIRSDVYGRRDWNNGNWNHGDWNNGRWHRNDGQNWYRYRDNDADDDD</sequence>
<name>A0A2N0I2I3_9SPHN</name>
<feature type="chain" id="PRO_5014651075" evidence="1">
    <location>
        <begin position="22"/>
        <end position="147"/>
    </location>
</feature>
<evidence type="ECO:0000256" key="1">
    <source>
        <dbReference type="SAM" id="SignalP"/>
    </source>
</evidence>
<keyword evidence="3" id="KW-1185">Reference proteome</keyword>
<protein>
    <submittedName>
        <fullName evidence="2">Uncharacterized protein</fullName>
    </submittedName>
</protein>
<proteinExistence type="predicted"/>
<feature type="signal peptide" evidence="1">
    <location>
        <begin position="1"/>
        <end position="21"/>
    </location>
</feature>
<dbReference type="AlphaFoldDB" id="A0A2N0I2I3"/>
<keyword evidence="1" id="KW-0732">Signal</keyword>
<reference evidence="2 3" key="1">
    <citation type="submission" date="2017-11" db="EMBL/GenBank/DDBJ databases">
        <title>Genomic Encyclopedia of Type Strains, Phase III (KMG-III): the genomes of soil and plant-associated and newly described type strains.</title>
        <authorList>
            <person name="Whitman W."/>
        </authorList>
    </citation>
    <scope>NUCLEOTIDE SEQUENCE [LARGE SCALE GENOMIC DNA]</scope>
    <source>
        <strain evidence="2 3">CGMCC 1.12274</strain>
    </source>
</reference>
<accession>A0A2N0I2I3</accession>
<organism evidence="2 3">
    <name type="scientific">Novosphingobium kunmingense</name>
    <dbReference type="NCBI Taxonomy" id="1211806"/>
    <lineage>
        <taxon>Bacteria</taxon>
        <taxon>Pseudomonadati</taxon>
        <taxon>Pseudomonadota</taxon>
        <taxon>Alphaproteobacteria</taxon>
        <taxon>Sphingomonadales</taxon>
        <taxon>Sphingomonadaceae</taxon>
        <taxon>Novosphingobium</taxon>
    </lineage>
</organism>
<comment type="caution">
    <text evidence="2">The sequence shown here is derived from an EMBL/GenBank/DDBJ whole genome shotgun (WGS) entry which is preliminary data.</text>
</comment>
<dbReference type="RefSeq" id="WP_100865812.1">
    <property type="nucleotide sequence ID" value="NZ_PHUF01000002.1"/>
</dbReference>
<evidence type="ECO:0000313" key="2">
    <source>
        <dbReference type="EMBL" id="PKB25365.1"/>
    </source>
</evidence>
<evidence type="ECO:0000313" key="3">
    <source>
        <dbReference type="Proteomes" id="UP000232587"/>
    </source>
</evidence>
<dbReference type="Proteomes" id="UP000232587">
    <property type="component" value="Unassembled WGS sequence"/>
</dbReference>